<reference evidence="1 2" key="1">
    <citation type="submission" date="2019-06" db="EMBL/GenBank/DDBJ databases">
        <authorList>
            <person name="Broberg M."/>
        </authorList>
    </citation>
    <scope>NUCLEOTIDE SEQUENCE [LARGE SCALE GENOMIC DNA]</scope>
</reference>
<sequence length="279" mass="31510">MSASEEGKEDFLLRLERDLMETHHYCALCMRLHRFPCLNIPNEYPPFRHTPACLGSSYEISQSFSENHFAYHHGRAAMNRHLYGAPAGLDIRSPRYETLYRDASLKIEWHASPGRFSAKIICDSLFLGENLLDSAKVPTMTSRLDRGYYDVCPHTMTGLITGRMECCTRAAGLSLGEISKFMREPGRVVPGSCQTCLTDYTTVGALGPRYLTAWKYGRGPTLASFEVRKSGNGGLGGRRLENTTGLSSEIWKFTLLEVYFKRYHAAKKQRESERLESSV</sequence>
<dbReference type="Proteomes" id="UP000766486">
    <property type="component" value="Unassembled WGS sequence"/>
</dbReference>
<organism evidence="1 2">
    <name type="scientific">Bionectria ochroleuca</name>
    <name type="common">Gliocladium roseum</name>
    <dbReference type="NCBI Taxonomy" id="29856"/>
    <lineage>
        <taxon>Eukaryota</taxon>
        <taxon>Fungi</taxon>
        <taxon>Dikarya</taxon>
        <taxon>Ascomycota</taxon>
        <taxon>Pezizomycotina</taxon>
        <taxon>Sordariomycetes</taxon>
        <taxon>Hypocreomycetidae</taxon>
        <taxon>Hypocreales</taxon>
        <taxon>Bionectriaceae</taxon>
        <taxon>Clonostachys</taxon>
    </lineage>
</organism>
<proteinExistence type="predicted"/>
<protein>
    <submittedName>
        <fullName evidence="1">Uncharacterized protein</fullName>
    </submittedName>
</protein>
<name>A0ABY6V1T5_BIOOC</name>
<dbReference type="EMBL" id="CABFNS010001033">
    <property type="protein sequence ID" value="VUC37715.1"/>
    <property type="molecule type" value="Genomic_DNA"/>
</dbReference>
<accession>A0ABY6V1T5</accession>
<comment type="caution">
    <text evidence="1">The sequence shown here is derived from an EMBL/GenBank/DDBJ whole genome shotgun (WGS) entry which is preliminary data.</text>
</comment>
<gene>
    <name evidence="1" type="ORF">CLO192961_LOCUS479103</name>
</gene>
<evidence type="ECO:0000313" key="1">
    <source>
        <dbReference type="EMBL" id="VUC37715.1"/>
    </source>
</evidence>
<evidence type="ECO:0000313" key="2">
    <source>
        <dbReference type="Proteomes" id="UP000766486"/>
    </source>
</evidence>
<keyword evidence="2" id="KW-1185">Reference proteome</keyword>